<dbReference type="STRING" id="578461.R0MMR6"/>
<dbReference type="Gene3D" id="3.30.200.20">
    <property type="entry name" value="Phosphorylase Kinase, domain 1"/>
    <property type="match status" value="1"/>
</dbReference>
<evidence type="ECO:0000256" key="4">
    <source>
        <dbReference type="ARBA" id="ARBA00022777"/>
    </source>
</evidence>
<dbReference type="FunFam" id="1.10.510.10:FF:000210">
    <property type="entry name" value="Non-specific serine/threonine protein kinase"/>
    <property type="match status" value="1"/>
</dbReference>
<feature type="compositionally biased region" description="Basic and acidic residues" evidence="6">
    <location>
        <begin position="96"/>
        <end position="109"/>
    </location>
</feature>
<dbReference type="OrthoDB" id="63267at2759"/>
<keyword evidence="2" id="KW-0808">Transferase</keyword>
<feature type="non-terminal residue" evidence="9">
    <location>
        <position position="699"/>
    </location>
</feature>
<dbReference type="AlphaFoldDB" id="R0MMR6"/>
<dbReference type="EMBL" id="KB908942">
    <property type="protein sequence ID" value="EOB14168.1"/>
    <property type="molecule type" value="Genomic_DNA"/>
</dbReference>
<dbReference type="InterPro" id="IPR011009">
    <property type="entry name" value="Kinase-like_dom_sf"/>
</dbReference>
<feature type="compositionally biased region" description="Polar residues" evidence="6">
    <location>
        <begin position="72"/>
        <end position="82"/>
    </location>
</feature>
<dbReference type="PROSITE" id="PS51285">
    <property type="entry name" value="AGC_KINASE_CTER"/>
    <property type="match status" value="1"/>
</dbReference>
<dbReference type="SMART" id="SM00220">
    <property type="entry name" value="S_TKc"/>
    <property type="match status" value="1"/>
</dbReference>
<feature type="region of interest" description="Disordered" evidence="6">
    <location>
        <begin position="380"/>
        <end position="405"/>
    </location>
</feature>
<feature type="compositionally biased region" description="Low complexity" evidence="6">
    <location>
        <begin position="385"/>
        <end position="405"/>
    </location>
</feature>
<keyword evidence="1" id="KW-0723">Serine/threonine-protein kinase</keyword>
<accession>R0MMR6</accession>
<keyword evidence="10" id="KW-1185">Reference proteome</keyword>
<dbReference type="PROSITE" id="PS00108">
    <property type="entry name" value="PROTEIN_KINASE_ST"/>
    <property type="match status" value="1"/>
</dbReference>
<dbReference type="InterPro" id="IPR000961">
    <property type="entry name" value="AGC-kinase_C"/>
</dbReference>
<dbReference type="InterPro" id="IPR008271">
    <property type="entry name" value="Ser/Thr_kinase_AS"/>
</dbReference>
<evidence type="ECO:0000259" key="7">
    <source>
        <dbReference type="PROSITE" id="PS50011"/>
    </source>
</evidence>
<evidence type="ECO:0000256" key="6">
    <source>
        <dbReference type="SAM" id="MobiDB-lite"/>
    </source>
</evidence>
<keyword evidence="4 9" id="KW-0418">Kinase</keyword>
<evidence type="ECO:0000256" key="1">
    <source>
        <dbReference type="ARBA" id="ARBA00022527"/>
    </source>
</evidence>
<proteinExistence type="predicted"/>
<feature type="region of interest" description="Disordered" evidence="6">
    <location>
        <begin position="52"/>
        <end position="162"/>
    </location>
</feature>
<dbReference type="Pfam" id="PF00069">
    <property type="entry name" value="Pkinase"/>
    <property type="match status" value="1"/>
</dbReference>
<dbReference type="GO" id="GO:0004674">
    <property type="term" value="F:protein serine/threonine kinase activity"/>
    <property type="evidence" value="ECO:0007669"/>
    <property type="project" value="UniProtKB-KW"/>
</dbReference>
<evidence type="ECO:0000256" key="3">
    <source>
        <dbReference type="ARBA" id="ARBA00022741"/>
    </source>
</evidence>
<evidence type="ECO:0000256" key="5">
    <source>
        <dbReference type="ARBA" id="ARBA00022840"/>
    </source>
</evidence>
<keyword evidence="5" id="KW-0067">ATP-binding</keyword>
<sequence length="699" mass="80608">MCDNTFLGYIEDRLQFNRIKVMLYEKELPYYNEKNEEIEGLDEYLDEYLREDSESGGRIGEGGIREGIRPYTDSSSLGTNGLSDFYKNNHNGNNVDHNHDHLPRSHDSHNPTTNNPPNPPHNLPNPTTNNPPNPTTNPPPFITPIHIPPKNPYNPNPPPNTTTSYTFQKTNGSLSLNLISFEMDPIFEVSRLDIYVDLKLSTSLLLVEGTGVDITFENSSEMEIFLLGPNGPVLGVLYFPCEFFVDKKSSVLELDFRNFNYLKIDVTFNKEIKLVRQDAKILYIYNEGHEFEDLYTYTPRICGVCYKFIVLLSYAMRWCGGEEEYKHKGKEYRDNDDYNEDPLFNDHKVNGQRNLVSKDRSFEKEEKKLLKDHININMHKNTHKNTNGPDNNNNPPISTTSPTTPPNQITDLIALKILRKDKIVNISDVAYIEVERKVLEMAAYYKHPFLMKMYFCFQDSKALYFGCEYLAGGDLFTHTVRNSFGLKDILLYASEILLALDFLHNKHYIYRDLKLDNILVGEDGHVKICDFGLCKEGIGPLAHTYTYCGTLNTIAPEIIRGEPYTKAVDWWSYGVVLYELYERRPPFTGATSSELSRNILENKPEFSKTPEDAKKLIKKLLCSEPEERYGFGPNGVELIKNHEYFKEINWKDVYEKKITPEFKPGNIHSQFEGNSREETVIASPTTTNCDYDQYFLNFK</sequence>
<evidence type="ECO:0000259" key="8">
    <source>
        <dbReference type="PROSITE" id="PS51285"/>
    </source>
</evidence>
<evidence type="ECO:0000256" key="2">
    <source>
        <dbReference type="ARBA" id="ARBA00022679"/>
    </source>
</evidence>
<feature type="compositionally biased region" description="Pro residues" evidence="6">
    <location>
        <begin position="114"/>
        <end position="160"/>
    </location>
</feature>
<dbReference type="OMA" id="MTKNPNM"/>
<feature type="domain" description="AGC-kinase C-terminal" evidence="8">
    <location>
        <begin position="646"/>
        <end position="699"/>
    </location>
</feature>
<dbReference type="HOGENOM" id="CLU_394356_0_0_1"/>
<dbReference type="PANTHER" id="PTHR24351">
    <property type="entry name" value="RIBOSOMAL PROTEIN S6 KINASE"/>
    <property type="match status" value="1"/>
</dbReference>
<dbReference type="InterPro" id="IPR000719">
    <property type="entry name" value="Prot_kinase_dom"/>
</dbReference>
<dbReference type="PROSITE" id="PS50011">
    <property type="entry name" value="PROTEIN_KINASE_DOM"/>
    <property type="match status" value="1"/>
</dbReference>
<feature type="domain" description="Protein kinase" evidence="7">
    <location>
        <begin position="344"/>
        <end position="645"/>
    </location>
</feature>
<reference evidence="9 10" key="1">
    <citation type="journal article" date="2013" name="BMC Genomics">
        <title>Comparative genomics of parasitic silkworm microsporidia reveal an association between genome expansion and host adaptation.</title>
        <authorList>
            <person name="Pan G."/>
            <person name="Xu J."/>
            <person name="Li T."/>
            <person name="Xia Q."/>
            <person name="Liu S.L."/>
            <person name="Zhang G."/>
            <person name="Li S."/>
            <person name="Li C."/>
            <person name="Liu H."/>
            <person name="Yang L."/>
            <person name="Liu T."/>
            <person name="Zhang X."/>
            <person name="Wu Z."/>
            <person name="Fan W."/>
            <person name="Dang X."/>
            <person name="Xiang H."/>
            <person name="Tao M."/>
            <person name="Li Y."/>
            <person name="Hu J."/>
            <person name="Li Z."/>
            <person name="Lin L."/>
            <person name="Luo J."/>
            <person name="Geng L."/>
            <person name="Wang L."/>
            <person name="Long M."/>
            <person name="Wan Y."/>
            <person name="He N."/>
            <person name="Zhang Z."/>
            <person name="Lu C."/>
            <person name="Keeling P.J."/>
            <person name="Wang J."/>
            <person name="Xiang Z."/>
            <person name="Zhou Z."/>
        </authorList>
    </citation>
    <scope>NUCLEOTIDE SEQUENCE [LARGE SCALE GENOMIC DNA]</scope>
    <source>
        <strain evidence="10">CQ1 / CVCC 102059</strain>
    </source>
</reference>
<organism evidence="9 10">
    <name type="scientific">Nosema bombycis (strain CQ1 / CVCC 102059)</name>
    <name type="common">Microsporidian parasite</name>
    <name type="synonym">Pebrine of silkworm</name>
    <dbReference type="NCBI Taxonomy" id="578461"/>
    <lineage>
        <taxon>Eukaryota</taxon>
        <taxon>Fungi</taxon>
        <taxon>Fungi incertae sedis</taxon>
        <taxon>Microsporidia</taxon>
        <taxon>Nosematidae</taxon>
        <taxon>Nosema</taxon>
    </lineage>
</organism>
<dbReference type="Proteomes" id="UP000016927">
    <property type="component" value="Unassembled WGS sequence"/>
</dbReference>
<dbReference type="Gene3D" id="1.10.510.10">
    <property type="entry name" value="Transferase(Phosphotransferase) domain 1"/>
    <property type="match status" value="1"/>
</dbReference>
<name>R0MMR6_NOSB1</name>
<dbReference type="GO" id="GO:0005524">
    <property type="term" value="F:ATP binding"/>
    <property type="evidence" value="ECO:0007669"/>
    <property type="project" value="UniProtKB-KW"/>
</dbReference>
<keyword evidence="3" id="KW-0547">Nucleotide-binding</keyword>
<gene>
    <name evidence="9" type="primary">KPC1</name>
    <name evidence="9" type="ORF">NBO_34g0018</name>
</gene>
<dbReference type="SUPFAM" id="SSF56112">
    <property type="entry name" value="Protein kinase-like (PK-like)"/>
    <property type="match status" value="1"/>
</dbReference>
<evidence type="ECO:0000313" key="10">
    <source>
        <dbReference type="Proteomes" id="UP000016927"/>
    </source>
</evidence>
<protein>
    <submittedName>
        <fullName evidence="9">Protein kinase C-like protein</fullName>
    </submittedName>
</protein>
<evidence type="ECO:0000313" key="9">
    <source>
        <dbReference type="EMBL" id="EOB14168.1"/>
    </source>
</evidence>
<dbReference type="VEuPathDB" id="MicrosporidiaDB:NBO_34g0018"/>